<feature type="region of interest" description="Disordered" evidence="1">
    <location>
        <begin position="487"/>
        <end position="561"/>
    </location>
</feature>
<dbReference type="OrthoDB" id="3692694at2759"/>
<feature type="compositionally biased region" description="Polar residues" evidence="1">
    <location>
        <begin position="25"/>
        <end position="34"/>
    </location>
</feature>
<accession>A0A3M7M2W4</accession>
<dbReference type="EMBL" id="KE747817">
    <property type="protein sequence ID" value="RMZ68812.1"/>
    <property type="molecule type" value="Genomic_DNA"/>
</dbReference>
<feature type="compositionally biased region" description="Polar residues" evidence="1">
    <location>
        <begin position="539"/>
        <end position="549"/>
    </location>
</feature>
<evidence type="ECO:0000313" key="3">
    <source>
        <dbReference type="Proteomes" id="UP000265663"/>
    </source>
</evidence>
<protein>
    <submittedName>
        <fullName evidence="2">Uncharacterized protein</fullName>
    </submittedName>
</protein>
<keyword evidence="3" id="KW-1185">Reference proteome</keyword>
<organism evidence="2 3">
    <name type="scientific">Pyrenophora seminiperda CCB06</name>
    <dbReference type="NCBI Taxonomy" id="1302712"/>
    <lineage>
        <taxon>Eukaryota</taxon>
        <taxon>Fungi</taxon>
        <taxon>Dikarya</taxon>
        <taxon>Ascomycota</taxon>
        <taxon>Pezizomycotina</taxon>
        <taxon>Dothideomycetes</taxon>
        <taxon>Pleosporomycetidae</taxon>
        <taxon>Pleosporales</taxon>
        <taxon>Pleosporineae</taxon>
        <taxon>Pleosporaceae</taxon>
        <taxon>Pyrenophora</taxon>
    </lineage>
</organism>
<dbReference type="Proteomes" id="UP000265663">
    <property type="component" value="Unassembled WGS sequence"/>
</dbReference>
<reference evidence="2 3" key="1">
    <citation type="journal article" date="2014" name="PLoS ONE">
        <title>De novo Genome Assembly of the Fungal Plant Pathogen Pyrenophora semeniperda.</title>
        <authorList>
            <person name="Soliai M.M."/>
            <person name="Meyer S.E."/>
            <person name="Udall J.A."/>
            <person name="Elzinga D.E."/>
            <person name="Hermansen R.A."/>
            <person name="Bodily P.M."/>
            <person name="Hart A.A."/>
            <person name="Coleman C.E."/>
        </authorList>
    </citation>
    <scope>NUCLEOTIDE SEQUENCE [LARGE SCALE GENOMIC DNA]</scope>
    <source>
        <strain evidence="2 3">CCB06</strain>
        <tissue evidence="2">Mycelium</tissue>
    </source>
</reference>
<sequence length="802" mass="87458">MSIATSFSKVITPALRVPDMRGTAVKSSVNDNTTRSLYERLYRSTSSRSRQSPTSPVAARKPTPFAFASSRKKPSATTSVVAAKQKQAQTSSTTSPSAAVTAAPRKTAIIARARADFSDASLRQSRIPAPTNKGIKEAEVRCLSKSWFRAVMSIIQSQIETPALEITDEASEVESEPDCGILEWMDDIPDEDEQDMCLFAHEDDDSGVLFCEESFDEFVSLETQTDPVTMKARNDIAMKRLAIDGAPGAMRDGLALHPLYTGENIGIPRVRPRMVVEVESKEAPEEGPVVARDEEEDATTAAAAAVTIDEWEPVPLSPMVTIRKPKVFAPLPSTVAIRMRPLSPAVTLRKKKPEPVAFSPLITIRKKKPFKYFPSLTSWETKLALKALSEVTEKKAAVKLEALPQAVTNPVESAPAPAFKGIPQAVTNPEDVVAPIPTVEKALSPAVSIPQEPALKATSPAVTNPEVAAPVPTVKLEGRGVTATAVKSATKEGEVRKLDATSKLSTGRKTNNGPKALKPAVPKTSSRKPLANTAIPRSENATKPQPSKTKTVRAPTLKGKQSKTVKATVTCAAPASVVVEGTLKSALRKPGSKTTKKQIEFLEGPLKPGFYCPDDAVSQSTVVDANTPEEEFDWEPITTHQHSSPSRQSFGLSQLFKRNDANKFTMRTRFLRRFVSVRAYEARRRQDKLSLGETPGLGQLEYGNADCKIALNASKMIMQHDIGTVQELSAVGKAGRSLGARRHPMEDPVVVFGSFYEPYEPRPIPDKAVKAYKRPVRWPAARNWDRFIERNFWRLAKADPEN</sequence>
<name>A0A3M7M2W4_9PLEO</name>
<feature type="compositionally biased region" description="Low complexity" evidence="1">
    <location>
        <begin position="78"/>
        <end position="102"/>
    </location>
</feature>
<proteinExistence type="predicted"/>
<dbReference type="AlphaFoldDB" id="A0A3M7M2W4"/>
<evidence type="ECO:0000256" key="1">
    <source>
        <dbReference type="SAM" id="MobiDB-lite"/>
    </source>
</evidence>
<gene>
    <name evidence="2" type="ORF">GMOD_00002673</name>
</gene>
<feature type="region of interest" description="Disordered" evidence="1">
    <location>
        <begin position="24"/>
        <end position="102"/>
    </location>
</feature>
<evidence type="ECO:0000313" key="2">
    <source>
        <dbReference type="EMBL" id="RMZ68812.1"/>
    </source>
</evidence>
<feature type="compositionally biased region" description="Basic and acidic residues" evidence="1">
    <location>
        <begin position="489"/>
        <end position="500"/>
    </location>
</feature>
<feature type="compositionally biased region" description="Polar residues" evidence="1">
    <location>
        <begin position="502"/>
        <end position="513"/>
    </location>
</feature>
<feature type="compositionally biased region" description="Low complexity" evidence="1">
    <location>
        <begin position="43"/>
        <end position="56"/>
    </location>
</feature>